<evidence type="ECO:0000313" key="2">
    <source>
        <dbReference type="EMBL" id="EAU66088.1"/>
    </source>
</evidence>
<feature type="region of interest" description="Disordered" evidence="1">
    <location>
        <begin position="147"/>
        <end position="169"/>
    </location>
</feature>
<dbReference type="AlphaFoldDB" id="Q090A5"/>
<evidence type="ECO:0000313" key="3">
    <source>
        <dbReference type="Proteomes" id="UP000032702"/>
    </source>
</evidence>
<feature type="region of interest" description="Disordered" evidence="1">
    <location>
        <begin position="1"/>
        <end position="28"/>
    </location>
</feature>
<feature type="compositionally biased region" description="Basic and acidic residues" evidence="1">
    <location>
        <begin position="147"/>
        <end position="167"/>
    </location>
</feature>
<dbReference type="EMBL" id="AAMD01000065">
    <property type="protein sequence ID" value="EAU66088.1"/>
    <property type="molecule type" value="Genomic_DNA"/>
</dbReference>
<gene>
    <name evidence="2" type="ORF">STIAU_1439</name>
</gene>
<sequence>MEAEVLGQGVEREGLHLARGEQRPREAGGVEAVVVDGGQGQLGAAVALDEEAPVEAGVVAGHEGARQERRHGGQDFPQGQRVPPLLVGVAAHGQGLGVGVGQPRGLHAGLVLRQHLEAASVDAEDGHLQHLVTGGIEARRLQVNEGERSQVRREAGEEQWREGRDRGGVGSRVSGQHLCDLLGPDAGRVVFGGEGVQLGLQQRDARGAQALARVLQQRIEGLLLDTREALHQLFTGVASGPGQHRDGGLQWVVEAGSVEHAVARASEDEFVLFGEVGPEDALQLRLARVENLRDVGDLLSLAGDGLQVGGVLADDFTSALQRLGIGGAVAPVVAVHAVGVEAGGEGLRLLHLLAQRLDVGEGGVQLLLGARRLLPHAVAQHPHGQAHLLRPGPHSARGEGVEAELEAGVQLLAGEELVVGLVVHDVDRLVVHPVDPVDEAQDGEGAHRQAELLFHGEDVAGVHAALLADEVLEDAEALLE</sequence>
<proteinExistence type="predicted"/>
<comment type="caution">
    <text evidence="2">The sequence shown here is derived from an EMBL/GenBank/DDBJ whole genome shotgun (WGS) entry which is preliminary data.</text>
</comment>
<dbReference type="Proteomes" id="UP000032702">
    <property type="component" value="Unassembled WGS sequence"/>
</dbReference>
<reference evidence="2 3" key="1">
    <citation type="submission" date="2006-04" db="EMBL/GenBank/DDBJ databases">
        <authorList>
            <person name="Nierman W.C."/>
        </authorList>
    </citation>
    <scope>NUCLEOTIDE SEQUENCE [LARGE SCALE GENOMIC DNA]</scope>
    <source>
        <strain evidence="2 3">DW4/3-1</strain>
    </source>
</reference>
<organism evidence="2 3">
    <name type="scientific">Stigmatella aurantiaca (strain DW4/3-1)</name>
    <dbReference type="NCBI Taxonomy" id="378806"/>
    <lineage>
        <taxon>Bacteria</taxon>
        <taxon>Pseudomonadati</taxon>
        <taxon>Myxococcota</taxon>
        <taxon>Myxococcia</taxon>
        <taxon>Myxococcales</taxon>
        <taxon>Cystobacterineae</taxon>
        <taxon>Archangiaceae</taxon>
        <taxon>Stigmatella</taxon>
    </lineage>
</organism>
<name>Q090A5_STIAD</name>
<evidence type="ECO:0000256" key="1">
    <source>
        <dbReference type="SAM" id="MobiDB-lite"/>
    </source>
</evidence>
<accession>Q090A5</accession>
<protein>
    <submittedName>
        <fullName evidence="2">Uncharacterized protein</fullName>
    </submittedName>
</protein>
<feature type="compositionally biased region" description="Basic and acidic residues" evidence="1">
    <location>
        <begin position="10"/>
        <end position="28"/>
    </location>
</feature>